<dbReference type="GO" id="GO:0016757">
    <property type="term" value="F:glycosyltransferase activity"/>
    <property type="evidence" value="ECO:0007669"/>
    <property type="project" value="UniProtKB-ARBA"/>
</dbReference>
<dbReference type="NCBIfam" id="NF007640">
    <property type="entry name" value="PRK10307.1"/>
    <property type="match status" value="1"/>
</dbReference>
<sequence length="652" mass="68431">MKILLHGLNFAPEELGIGKYSGEMMRWLAEQGHQCAVVTTPPYYPQWKIGEGYFGGRYCREWLEVSGGKVGAGDGRAVDEGGPSPRFARPSQREGKVEIGGAARLPQRDEEVNGGPSPCSARPSQREGEVEIGGSARPSQRDEEVDRGPSPRFARPSQMEGEVGIGAEPIRVIRCPLWVPGKVSGLKRIIHLASFGLSSVPVMLWKAVTFRPDVILTVEPAAMCMPTTWLAARLCGAKAWLHVQDFEVDAAFELGILKQPLLKRMVLAVEALLMRRFDRVSSISPNMQAKLAEKGVHPDRIASLPNWVDCDMIRPLDADTGGGTRYPETSATHPAAGSDTSSRRIDGPHATADGIDRRSLRERFGIPADRFVALYAGNIGAKQGLEIIVDAAKALAERPSRGEAGHGDADGRYAGDGDAGRGDAGGGDAGGGDAGGGDAGGGDAGGGDAGGGDAAQVPVHLVICGTGAAVDDLRARAQGVPGLQLLPPQPWQHFNELMNCADLHLLPQKAGAADLVMPSKLTGMLASGRPVVACADPGTQIADVVQGRGVVVPAGDTAAFTDAIRMLADDPGLCRALGQAARRFAVDHLGRDAILRRFEAALSDLLGPASVPQPNATDRPSASVPAPMGRSVETDAGEIARAAELRRSATPQ</sequence>
<dbReference type="Proteomes" id="UP000317238">
    <property type="component" value="Unassembled WGS sequence"/>
</dbReference>
<protein>
    <submittedName>
        <fullName evidence="3">Putative glycosyl transferase</fullName>
    </submittedName>
</protein>
<dbReference type="PANTHER" id="PTHR45947:SF3">
    <property type="entry name" value="SULFOQUINOVOSYL TRANSFERASE SQD2"/>
    <property type="match status" value="1"/>
</dbReference>
<evidence type="ECO:0000256" key="1">
    <source>
        <dbReference type="SAM" id="MobiDB-lite"/>
    </source>
</evidence>
<dbReference type="SUPFAM" id="SSF53756">
    <property type="entry name" value="UDP-Glycosyltransferase/glycogen phosphorylase"/>
    <property type="match status" value="2"/>
</dbReference>
<organism evidence="3 4">
    <name type="scientific">Crateriforma conspicua</name>
    <dbReference type="NCBI Taxonomy" id="2527996"/>
    <lineage>
        <taxon>Bacteria</taxon>
        <taxon>Pseudomonadati</taxon>
        <taxon>Planctomycetota</taxon>
        <taxon>Planctomycetia</taxon>
        <taxon>Planctomycetales</taxon>
        <taxon>Planctomycetaceae</taxon>
        <taxon>Crateriforma</taxon>
    </lineage>
</organism>
<gene>
    <name evidence="3" type="ORF">Pan14r_50950</name>
</gene>
<dbReference type="InterPro" id="IPR028098">
    <property type="entry name" value="Glyco_trans_4-like_N"/>
</dbReference>
<evidence type="ECO:0000313" key="3">
    <source>
        <dbReference type="EMBL" id="TWT65548.1"/>
    </source>
</evidence>
<feature type="compositionally biased region" description="Basic and acidic residues" evidence="1">
    <location>
        <begin position="398"/>
        <end position="421"/>
    </location>
</feature>
<dbReference type="Gene3D" id="3.40.50.2000">
    <property type="entry name" value="Glycogen Phosphorylase B"/>
    <property type="match status" value="2"/>
</dbReference>
<comment type="caution">
    <text evidence="3">The sequence shown here is derived from an EMBL/GenBank/DDBJ whole genome shotgun (WGS) entry which is preliminary data.</text>
</comment>
<name>A0A5C5XSB8_9PLAN</name>
<feature type="region of interest" description="Disordered" evidence="1">
    <location>
        <begin position="70"/>
        <end position="160"/>
    </location>
</feature>
<keyword evidence="4" id="KW-1185">Reference proteome</keyword>
<evidence type="ECO:0000313" key="4">
    <source>
        <dbReference type="Proteomes" id="UP000317238"/>
    </source>
</evidence>
<dbReference type="EMBL" id="SJPL01000002">
    <property type="protein sequence ID" value="TWT65548.1"/>
    <property type="molecule type" value="Genomic_DNA"/>
</dbReference>
<evidence type="ECO:0000259" key="2">
    <source>
        <dbReference type="Pfam" id="PF13579"/>
    </source>
</evidence>
<feature type="domain" description="Glycosyltransferase subfamily 4-like N-terminal" evidence="2">
    <location>
        <begin position="165"/>
        <end position="307"/>
    </location>
</feature>
<feature type="compositionally biased region" description="Basic and acidic residues" evidence="1">
    <location>
        <begin position="139"/>
        <end position="149"/>
    </location>
</feature>
<dbReference type="InterPro" id="IPR050194">
    <property type="entry name" value="Glycosyltransferase_grp1"/>
</dbReference>
<dbReference type="CDD" id="cd03794">
    <property type="entry name" value="GT4_WbuB-like"/>
    <property type="match status" value="1"/>
</dbReference>
<accession>A0A5C5XSB8</accession>
<feature type="compositionally biased region" description="Gly residues" evidence="1">
    <location>
        <begin position="422"/>
        <end position="451"/>
    </location>
</feature>
<keyword evidence="3" id="KW-0808">Transferase</keyword>
<feature type="region of interest" description="Disordered" evidence="1">
    <location>
        <begin position="608"/>
        <end position="638"/>
    </location>
</feature>
<dbReference type="Pfam" id="PF13692">
    <property type="entry name" value="Glyco_trans_1_4"/>
    <property type="match status" value="1"/>
</dbReference>
<reference evidence="3 4" key="1">
    <citation type="submission" date="2019-02" db="EMBL/GenBank/DDBJ databases">
        <title>Deep-cultivation of Planctomycetes and their phenomic and genomic characterization uncovers novel biology.</title>
        <authorList>
            <person name="Wiegand S."/>
            <person name="Jogler M."/>
            <person name="Boedeker C."/>
            <person name="Pinto D."/>
            <person name="Vollmers J."/>
            <person name="Rivas-Marin E."/>
            <person name="Kohn T."/>
            <person name="Peeters S.H."/>
            <person name="Heuer A."/>
            <person name="Rast P."/>
            <person name="Oberbeckmann S."/>
            <person name="Bunk B."/>
            <person name="Jeske O."/>
            <person name="Meyerdierks A."/>
            <person name="Storesund J.E."/>
            <person name="Kallscheuer N."/>
            <person name="Luecker S."/>
            <person name="Lage O.M."/>
            <person name="Pohl T."/>
            <person name="Merkel B.J."/>
            <person name="Hornburger P."/>
            <person name="Mueller R.-W."/>
            <person name="Bruemmer F."/>
            <person name="Labrenz M."/>
            <person name="Spormann A.M."/>
            <person name="Op Den Camp H."/>
            <person name="Overmann J."/>
            <person name="Amann R."/>
            <person name="Jetten M.S.M."/>
            <person name="Mascher T."/>
            <person name="Medema M.H."/>
            <person name="Devos D.P."/>
            <person name="Kaster A.-K."/>
            <person name="Ovreas L."/>
            <person name="Rohde M."/>
            <person name="Galperin M.Y."/>
            <person name="Jogler C."/>
        </authorList>
    </citation>
    <scope>NUCLEOTIDE SEQUENCE [LARGE SCALE GENOMIC DNA]</scope>
    <source>
        <strain evidence="3 4">Pan14r</strain>
    </source>
</reference>
<dbReference type="Pfam" id="PF13579">
    <property type="entry name" value="Glyco_trans_4_4"/>
    <property type="match status" value="1"/>
</dbReference>
<dbReference type="PANTHER" id="PTHR45947">
    <property type="entry name" value="SULFOQUINOVOSYL TRANSFERASE SQD2"/>
    <property type="match status" value="1"/>
</dbReference>
<dbReference type="AlphaFoldDB" id="A0A5C5XSB8"/>
<dbReference type="OrthoDB" id="9811902at2"/>
<feature type="region of interest" description="Disordered" evidence="1">
    <location>
        <begin position="398"/>
        <end position="451"/>
    </location>
</feature>
<proteinExistence type="predicted"/>
<feature type="region of interest" description="Disordered" evidence="1">
    <location>
        <begin position="319"/>
        <end position="356"/>
    </location>
</feature>